<dbReference type="GO" id="GO:0030497">
    <property type="term" value="P:fatty acid elongation"/>
    <property type="evidence" value="ECO:0007669"/>
    <property type="project" value="TreeGrafter"/>
</dbReference>
<dbReference type="SUPFAM" id="SSF51735">
    <property type="entry name" value="NAD(P)-binding Rossmann-fold domains"/>
    <property type="match status" value="1"/>
</dbReference>
<evidence type="ECO:0000256" key="1">
    <source>
        <dbReference type="ARBA" id="ARBA00006484"/>
    </source>
</evidence>
<dbReference type="Gene3D" id="3.40.50.720">
    <property type="entry name" value="NAD(P)-binding Rossmann-like Domain"/>
    <property type="match status" value="1"/>
</dbReference>
<accession>A0A0N7M207</accession>
<dbReference type="EC" id="1.1.1.69" evidence="2"/>
<dbReference type="AlphaFoldDB" id="A0A0N7M207"/>
<name>A0A0N7M207_9RHOB</name>
<dbReference type="PROSITE" id="PS00061">
    <property type="entry name" value="ADH_SHORT"/>
    <property type="match status" value="1"/>
</dbReference>
<sequence length="261" mass="27066">MEQGSEQGQITVMQYPGLAGRRVLVTGASSGLGDHFARVFAAQGAHVVVAARRQDRVQALAAEIAAKGGAATAIALDVADAAQVDQALADLDLDIVINNAGTTVSAAALDHDATVIDQIIDTNLKGVFHVARAAAQSMKDRGRGGSIVNIASILSHRVAGHASAYAASKGGVLQLTRALALEWARYGIRVNALCPGYIETELNRDFFASPAGEALIKRVPQRQLGQPEDLDGALLLLASDLGRFMTGADIAVDGGHLISSL</sequence>
<dbReference type="FunFam" id="3.40.50.720:FF:000084">
    <property type="entry name" value="Short-chain dehydrogenase reductase"/>
    <property type="match status" value="1"/>
</dbReference>
<organism evidence="2 3">
    <name type="scientific">Thalassovita mediterranea</name>
    <dbReference type="NCBI Taxonomy" id="340021"/>
    <lineage>
        <taxon>Bacteria</taxon>
        <taxon>Pseudomonadati</taxon>
        <taxon>Pseudomonadota</taxon>
        <taxon>Alphaproteobacteria</taxon>
        <taxon>Rhodobacterales</taxon>
        <taxon>Roseobacteraceae</taxon>
        <taxon>Thalassovita</taxon>
    </lineage>
</organism>
<dbReference type="Pfam" id="PF13561">
    <property type="entry name" value="adh_short_C2"/>
    <property type="match status" value="1"/>
</dbReference>
<dbReference type="PANTHER" id="PTHR42760:SF135">
    <property type="entry name" value="BLL7886 PROTEIN"/>
    <property type="match status" value="1"/>
</dbReference>
<dbReference type="CDD" id="cd05233">
    <property type="entry name" value="SDR_c"/>
    <property type="match status" value="1"/>
</dbReference>
<proteinExistence type="inferred from homology"/>
<dbReference type="RefSeq" id="WP_231725118.1">
    <property type="nucleotide sequence ID" value="NZ_CYSF01000008.1"/>
</dbReference>
<reference evidence="2 3" key="1">
    <citation type="submission" date="2015-09" db="EMBL/GenBank/DDBJ databases">
        <authorList>
            <consortium name="Swine Surveillance"/>
        </authorList>
    </citation>
    <scope>NUCLEOTIDE SEQUENCE [LARGE SCALE GENOMIC DNA]</scope>
    <source>
        <strain evidence="2 3">CECT 8383</strain>
    </source>
</reference>
<dbReference type="Proteomes" id="UP000051681">
    <property type="component" value="Unassembled WGS sequence"/>
</dbReference>
<dbReference type="InterPro" id="IPR036291">
    <property type="entry name" value="NAD(P)-bd_dom_sf"/>
</dbReference>
<comment type="similarity">
    <text evidence="1">Belongs to the short-chain dehydrogenases/reductases (SDR) family.</text>
</comment>
<evidence type="ECO:0000313" key="2">
    <source>
        <dbReference type="EMBL" id="CUH84779.1"/>
    </source>
</evidence>
<dbReference type="EMBL" id="CYSF01000008">
    <property type="protein sequence ID" value="CUH84779.1"/>
    <property type="molecule type" value="Genomic_DNA"/>
</dbReference>
<dbReference type="GO" id="GO:0008874">
    <property type="term" value="F:gluconate 5-dehydrogenase activity"/>
    <property type="evidence" value="ECO:0007669"/>
    <property type="project" value="UniProtKB-EC"/>
</dbReference>
<dbReference type="PRINTS" id="PR00081">
    <property type="entry name" value="GDHRDH"/>
</dbReference>
<protein>
    <submittedName>
        <fullName evidence="2">Gluconate 5-dehydrogenase</fullName>
        <ecNumber evidence="2">1.1.1.69</ecNumber>
    </submittedName>
</protein>
<gene>
    <name evidence="2" type="primary">gno_2</name>
    <name evidence="2" type="ORF">TM5383_01997</name>
</gene>
<dbReference type="PRINTS" id="PR00080">
    <property type="entry name" value="SDRFAMILY"/>
</dbReference>
<evidence type="ECO:0000313" key="3">
    <source>
        <dbReference type="Proteomes" id="UP000051681"/>
    </source>
</evidence>
<keyword evidence="3" id="KW-1185">Reference proteome</keyword>
<keyword evidence="2" id="KW-0560">Oxidoreductase</keyword>
<dbReference type="InterPro" id="IPR020904">
    <property type="entry name" value="Sc_DH/Rdtase_CS"/>
</dbReference>
<dbReference type="STRING" id="340021.TM5383_01997"/>
<dbReference type="PANTHER" id="PTHR42760">
    <property type="entry name" value="SHORT-CHAIN DEHYDROGENASES/REDUCTASES FAMILY MEMBER"/>
    <property type="match status" value="1"/>
</dbReference>
<dbReference type="InterPro" id="IPR002347">
    <property type="entry name" value="SDR_fam"/>
</dbReference>